<evidence type="ECO:0000313" key="3">
    <source>
        <dbReference type="Proteomes" id="UP001448207"/>
    </source>
</evidence>
<keyword evidence="1" id="KW-0472">Membrane</keyword>
<sequence length="145" mass="17120">MHPPISILFFFSSFLKRKNFIIIIIIIIIISPFSFYSIVSLLLLRTPYEATHVQTYTCMRACVRINAYIHIHISYKIEKHVKSMAILKKNIEKKKDPNRVPFFSYKYKKYKNIICMCVCAHWCVSMCTCILYTLTMSISLFLSML</sequence>
<keyword evidence="3" id="KW-1185">Reference proteome</keyword>
<organism evidence="2 3">
    <name type="scientific">Phycomyces blakesleeanus</name>
    <dbReference type="NCBI Taxonomy" id="4837"/>
    <lineage>
        <taxon>Eukaryota</taxon>
        <taxon>Fungi</taxon>
        <taxon>Fungi incertae sedis</taxon>
        <taxon>Mucoromycota</taxon>
        <taxon>Mucoromycotina</taxon>
        <taxon>Mucoromycetes</taxon>
        <taxon>Mucorales</taxon>
        <taxon>Phycomycetaceae</taxon>
        <taxon>Phycomyces</taxon>
    </lineage>
</organism>
<keyword evidence="1" id="KW-0812">Transmembrane</keyword>
<name>A0ABR3AQZ4_PHYBL</name>
<feature type="transmembrane region" description="Helical" evidence="1">
    <location>
        <begin position="113"/>
        <end position="142"/>
    </location>
</feature>
<evidence type="ECO:0000313" key="2">
    <source>
        <dbReference type="EMBL" id="KAL0077937.1"/>
    </source>
</evidence>
<evidence type="ECO:0000256" key="1">
    <source>
        <dbReference type="SAM" id="Phobius"/>
    </source>
</evidence>
<feature type="transmembrane region" description="Helical" evidence="1">
    <location>
        <begin position="20"/>
        <end position="44"/>
    </location>
</feature>
<comment type="caution">
    <text evidence="2">The sequence shown here is derived from an EMBL/GenBank/DDBJ whole genome shotgun (WGS) entry which is preliminary data.</text>
</comment>
<gene>
    <name evidence="2" type="ORF">J3Q64DRAFT_1288419</name>
</gene>
<protein>
    <submittedName>
        <fullName evidence="2">Uncharacterized protein</fullName>
    </submittedName>
</protein>
<proteinExistence type="predicted"/>
<keyword evidence="1" id="KW-1133">Transmembrane helix</keyword>
<accession>A0ABR3AQZ4</accession>
<reference evidence="2 3" key="1">
    <citation type="submission" date="2024-04" db="EMBL/GenBank/DDBJ databases">
        <title>Symmetric and asymmetric DNA N6-adenine methylation regulates different biological responses in Mucorales.</title>
        <authorList>
            <consortium name="Lawrence Berkeley National Laboratory"/>
            <person name="Lax C."/>
            <person name="Mondo S.J."/>
            <person name="Osorio-Concepcion M."/>
            <person name="Muszewska A."/>
            <person name="Corrochano-Luque M."/>
            <person name="Gutierrez G."/>
            <person name="Riley R."/>
            <person name="Lipzen A."/>
            <person name="Guo J."/>
            <person name="Hundley H."/>
            <person name="Amirebrahimi M."/>
            <person name="Ng V."/>
            <person name="Lorenzo-Gutierrez D."/>
            <person name="Binder U."/>
            <person name="Yang J."/>
            <person name="Song Y."/>
            <person name="Canovas D."/>
            <person name="Navarro E."/>
            <person name="Freitag M."/>
            <person name="Gabaldon T."/>
            <person name="Grigoriev I.V."/>
            <person name="Corrochano L.M."/>
            <person name="Nicolas F.E."/>
            <person name="Garre V."/>
        </authorList>
    </citation>
    <scope>NUCLEOTIDE SEQUENCE [LARGE SCALE GENOMIC DNA]</scope>
    <source>
        <strain evidence="2 3">L51</strain>
    </source>
</reference>
<dbReference type="Proteomes" id="UP001448207">
    <property type="component" value="Unassembled WGS sequence"/>
</dbReference>
<dbReference type="EMBL" id="JBCLYO010000026">
    <property type="protein sequence ID" value="KAL0077937.1"/>
    <property type="molecule type" value="Genomic_DNA"/>
</dbReference>